<dbReference type="SUPFAM" id="SSF56176">
    <property type="entry name" value="FAD-binding/transporter-associated domain-like"/>
    <property type="match status" value="1"/>
</dbReference>
<dbReference type="Pfam" id="PF01565">
    <property type="entry name" value="FAD_binding_4"/>
    <property type="match status" value="1"/>
</dbReference>
<dbReference type="InterPro" id="IPR016169">
    <property type="entry name" value="FAD-bd_PCMH_sub2"/>
</dbReference>
<comment type="caution">
    <text evidence="3">The sequence shown here is derived from an EMBL/GenBank/DDBJ whole genome shotgun (WGS) entry which is preliminary data.</text>
</comment>
<dbReference type="Gene3D" id="3.30.43.10">
    <property type="entry name" value="Uridine Diphospho-n-acetylenolpyruvylglucosamine Reductase, domain 2"/>
    <property type="match status" value="1"/>
</dbReference>
<sequence length="577" mass="64517">MAFYPQGRMDLYAALAEEKIPVTEKCLEIADTCDLCGKCDYQCYFVTELRPTKVMKALKDHVAAYLENGGKVVKEDVDEVLVELRKMVGDEWATSDRAIALTYAHDPSPITGLMMPDYVIMPNTKEEVSAIVKLLNQKQIPFAVRGNGSSVMGFVMSPGAVLDMNRMKTIEFDEKNWLVKTGAGVTAFDLQTEAKKRGFRVNVAEPSALVCANIMCSGIFSTFSATYGTAADNFIDAEFVSKDGACFRMNDKDAPNLFAFNPTDAGIPAICTSADIKLHPIHEDETGLLIPFATMAAALNFTKACATHRIGLAISVLGGEYLSTFMAPTTQLAKEIKEVFTKDLGIQYLVLVVGGKYDIEAIHSMGHPSIDQELFKALYLGMPSLRSAKWLSLLTEMSDDEPFSYLKLNGFTDLSETALSPSPELLAKEVDPELQSFFKRLFSKPEMTDLVWLNMFRIISSRMGREKHVIPLIIYLPIENELVAEIDGEFRRIADKHGLKNDYGFITPLDNGKRCVFEYDYFLDQNDPDEMVRMQQALQEAGMMLEGYGQKTGTVKWIRHLFTQGFCRKENFLYSKT</sequence>
<keyword evidence="1" id="KW-0274">FAD</keyword>
<proteinExistence type="predicted"/>
<accession>A0A0E9LSG4</accession>
<evidence type="ECO:0000256" key="1">
    <source>
        <dbReference type="ARBA" id="ARBA00022827"/>
    </source>
</evidence>
<dbReference type="AlphaFoldDB" id="A0A0E9LSG4"/>
<protein>
    <submittedName>
        <fullName evidence="3">D-lactate dehydrogenase</fullName>
    </submittedName>
</protein>
<dbReference type="EMBL" id="BAZW01000103">
    <property type="protein sequence ID" value="GAO27800.1"/>
    <property type="molecule type" value="Genomic_DNA"/>
</dbReference>
<dbReference type="InterPro" id="IPR036318">
    <property type="entry name" value="FAD-bd_PCMH-like_sf"/>
</dbReference>
<dbReference type="STRING" id="1236989.JCM15548_14653"/>
<evidence type="ECO:0000313" key="4">
    <source>
        <dbReference type="Proteomes" id="UP000032900"/>
    </source>
</evidence>
<keyword evidence="4" id="KW-1185">Reference proteome</keyword>
<dbReference type="InterPro" id="IPR051914">
    <property type="entry name" value="FAD-linked_OxidoTrans_Type4"/>
</dbReference>
<evidence type="ECO:0000313" key="3">
    <source>
        <dbReference type="EMBL" id="GAO27800.1"/>
    </source>
</evidence>
<dbReference type="InterPro" id="IPR016167">
    <property type="entry name" value="FAD-bd_PCMH_sub1"/>
</dbReference>
<dbReference type="Proteomes" id="UP000032900">
    <property type="component" value="Unassembled WGS sequence"/>
</dbReference>
<dbReference type="GO" id="GO:0071949">
    <property type="term" value="F:FAD binding"/>
    <property type="evidence" value="ECO:0007669"/>
    <property type="project" value="InterPro"/>
</dbReference>
<dbReference type="InterPro" id="IPR006094">
    <property type="entry name" value="Oxid_FAD_bind_N"/>
</dbReference>
<organism evidence="3 4">
    <name type="scientific">Geofilum rubicundum JCM 15548</name>
    <dbReference type="NCBI Taxonomy" id="1236989"/>
    <lineage>
        <taxon>Bacteria</taxon>
        <taxon>Pseudomonadati</taxon>
        <taxon>Bacteroidota</taxon>
        <taxon>Bacteroidia</taxon>
        <taxon>Marinilabiliales</taxon>
        <taxon>Marinilabiliaceae</taxon>
        <taxon>Geofilum</taxon>
    </lineage>
</organism>
<keyword evidence="1" id="KW-0285">Flavoprotein</keyword>
<dbReference type="PANTHER" id="PTHR42934">
    <property type="entry name" value="GLYCOLATE OXIDASE SUBUNIT GLCD"/>
    <property type="match status" value="1"/>
</dbReference>
<gene>
    <name evidence="3" type="ORF">JCM15548_14653</name>
</gene>
<reference evidence="3 4" key="1">
    <citation type="journal article" date="2015" name="Microbes Environ.">
        <title>Distribution and evolution of nitrogen fixation genes in the phylum bacteroidetes.</title>
        <authorList>
            <person name="Inoue J."/>
            <person name="Oshima K."/>
            <person name="Suda W."/>
            <person name="Sakamoto M."/>
            <person name="Iino T."/>
            <person name="Noda S."/>
            <person name="Hongoh Y."/>
            <person name="Hattori M."/>
            <person name="Ohkuma M."/>
        </authorList>
    </citation>
    <scope>NUCLEOTIDE SEQUENCE [LARGE SCALE GENOMIC DNA]</scope>
    <source>
        <strain evidence="3">JCM 15548</strain>
    </source>
</reference>
<feature type="domain" description="FAD-binding PCMH-type" evidence="2">
    <location>
        <begin position="112"/>
        <end position="281"/>
    </location>
</feature>
<dbReference type="InterPro" id="IPR016166">
    <property type="entry name" value="FAD-bd_PCMH"/>
</dbReference>
<name>A0A0E9LSG4_9BACT</name>
<dbReference type="PROSITE" id="PS51387">
    <property type="entry name" value="FAD_PCMH"/>
    <property type="match status" value="1"/>
</dbReference>
<dbReference type="Gene3D" id="3.30.465.10">
    <property type="match status" value="1"/>
</dbReference>
<dbReference type="PANTHER" id="PTHR42934:SF2">
    <property type="entry name" value="GLYCOLATE OXIDASE SUBUNIT GLCD"/>
    <property type="match status" value="1"/>
</dbReference>
<evidence type="ECO:0000259" key="2">
    <source>
        <dbReference type="PROSITE" id="PS51387"/>
    </source>
</evidence>